<evidence type="ECO:0000313" key="2">
    <source>
        <dbReference type="EMBL" id="SMX80026.1"/>
    </source>
</evidence>
<accession>A0A2H1IXW8</accession>
<dbReference type="InterPro" id="IPR041657">
    <property type="entry name" value="HTH_17"/>
</dbReference>
<reference evidence="2 3" key="1">
    <citation type="submission" date="2017-03" db="EMBL/GenBank/DDBJ databases">
        <authorList>
            <person name="Afonso C.L."/>
            <person name="Miller P.J."/>
            <person name="Scott M.A."/>
            <person name="Spackman E."/>
            <person name="Goraichik I."/>
            <person name="Dimitrov K.M."/>
            <person name="Suarez D.L."/>
            <person name="Swayne D.E."/>
        </authorList>
    </citation>
    <scope>NUCLEOTIDE SEQUENCE [LARGE SCALE GENOMIC DNA]</scope>
    <source>
        <strain evidence="2 3">CIP 102111</strain>
    </source>
</reference>
<sequence length="61" mass="6856">MIQLDKLLKGTEVAEWLDCSVQHVNRLRRRGAFPGIAVGGMWRYDPADIRKYLNAQKGAAA</sequence>
<dbReference type="GeneID" id="99775309"/>
<name>A0A2H1IXW8_9MICO</name>
<protein>
    <submittedName>
        <fullName evidence="2">Helix-turn-helix domain-containing protein</fullName>
    </submittedName>
</protein>
<dbReference type="EMBL" id="FXZC01000003">
    <property type="protein sequence ID" value="SMX80026.1"/>
    <property type="molecule type" value="Genomic_DNA"/>
</dbReference>
<evidence type="ECO:0000313" key="3">
    <source>
        <dbReference type="Proteomes" id="UP000234333"/>
    </source>
</evidence>
<proteinExistence type="predicted"/>
<dbReference type="SUPFAM" id="SSF46955">
    <property type="entry name" value="Putative DNA-binding domain"/>
    <property type="match status" value="1"/>
</dbReference>
<dbReference type="AlphaFoldDB" id="A0A2H1IXW8"/>
<dbReference type="RefSeq" id="WP_180960605.1">
    <property type="nucleotide sequence ID" value="NZ_FXZC01000003.1"/>
</dbReference>
<organism evidence="2 3">
    <name type="scientific">Brevibacterium casei CIP 102111</name>
    <dbReference type="NCBI Taxonomy" id="1255625"/>
    <lineage>
        <taxon>Bacteria</taxon>
        <taxon>Bacillati</taxon>
        <taxon>Actinomycetota</taxon>
        <taxon>Actinomycetes</taxon>
        <taxon>Micrococcales</taxon>
        <taxon>Brevibacteriaceae</taxon>
        <taxon>Brevibacterium</taxon>
    </lineage>
</organism>
<gene>
    <name evidence="2" type="ORF">BC102111_01705</name>
</gene>
<feature type="domain" description="Helix-turn-helix" evidence="1">
    <location>
        <begin position="8"/>
        <end position="56"/>
    </location>
</feature>
<evidence type="ECO:0000259" key="1">
    <source>
        <dbReference type="Pfam" id="PF12728"/>
    </source>
</evidence>
<dbReference type="InterPro" id="IPR009061">
    <property type="entry name" value="DNA-bd_dom_put_sf"/>
</dbReference>
<dbReference type="Pfam" id="PF12728">
    <property type="entry name" value="HTH_17"/>
    <property type="match status" value="1"/>
</dbReference>
<dbReference type="Proteomes" id="UP000234333">
    <property type="component" value="Unassembled WGS sequence"/>
</dbReference>